<evidence type="ECO:0000259" key="4">
    <source>
        <dbReference type="Pfam" id="PF02902"/>
    </source>
</evidence>
<comment type="similarity">
    <text evidence="1">Belongs to the peptidase C48 family.</text>
</comment>
<evidence type="ECO:0000256" key="1">
    <source>
        <dbReference type="ARBA" id="ARBA00005234"/>
    </source>
</evidence>
<dbReference type="OrthoDB" id="1992716at2759"/>
<accession>A0A2G5C6W2</accession>
<keyword evidence="2" id="KW-0645">Protease</keyword>
<dbReference type="SUPFAM" id="SSF54001">
    <property type="entry name" value="Cysteine proteinases"/>
    <property type="match status" value="1"/>
</dbReference>
<dbReference type="InterPro" id="IPR038765">
    <property type="entry name" value="Papain-like_cys_pep_sf"/>
</dbReference>
<evidence type="ECO:0000313" key="5">
    <source>
        <dbReference type="EMBL" id="PIA27006.1"/>
    </source>
</evidence>
<gene>
    <name evidence="5" type="ORF">AQUCO_08400045v1</name>
</gene>
<proteinExistence type="inferred from homology"/>
<name>A0A2G5C6W2_AQUCA</name>
<keyword evidence="6" id="KW-1185">Reference proteome</keyword>
<dbReference type="Pfam" id="PF02902">
    <property type="entry name" value="Peptidase_C48"/>
    <property type="match status" value="1"/>
</dbReference>
<keyword evidence="3" id="KW-0378">Hydrolase</keyword>
<evidence type="ECO:0000256" key="3">
    <source>
        <dbReference type="ARBA" id="ARBA00022801"/>
    </source>
</evidence>
<dbReference type="EMBL" id="KZ305101">
    <property type="protein sequence ID" value="PIA27006.1"/>
    <property type="molecule type" value="Genomic_DNA"/>
</dbReference>
<dbReference type="Gene3D" id="3.40.395.10">
    <property type="entry name" value="Adenoviral Proteinase, Chain A"/>
    <property type="match status" value="1"/>
</dbReference>
<dbReference type="InParanoid" id="A0A2G5C6W2"/>
<protein>
    <recommendedName>
        <fullName evidence="4">Ubiquitin-like protease family profile domain-containing protein</fullName>
    </recommendedName>
</protein>
<reference evidence="5 6" key="1">
    <citation type="submission" date="2017-09" db="EMBL/GenBank/DDBJ databases">
        <title>WGS assembly of Aquilegia coerulea Goldsmith.</title>
        <authorList>
            <person name="Hodges S."/>
            <person name="Kramer E."/>
            <person name="Nordborg M."/>
            <person name="Tomkins J."/>
            <person name="Borevitz J."/>
            <person name="Derieg N."/>
            <person name="Yan J."/>
            <person name="Mihaltcheva S."/>
            <person name="Hayes R.D."/>
            <person name="Rokhsar D."/>
        </authorList>
    </citation>
    <scope>NUCLEOTIDE SEQUENCE [LARGE SCALE GENOMIC DNA]</scope>
    <source>
        <strain evidence="6">cv. Goldsmith</strain>
    </source>
</reference>
<dbReference type="AlphaFoldDB" id="A0A2G5C6W2"/>
<dbReference type="GO" id="GO:0008234">
    <property type="term" value="F:cysteine-type peptidase activity"/>
    <property type="evidence" value="ECO:0007669"/>
    <property type="project" value="InterPro"/>
</dbReference>
<dbReference type="GO" id="GO:0006508">
    <property type="term" value="P:proteolysis"/>
    <property type="evidence" value="ECO:0007669"/>
    <property type="project" value="UniProtKB-KW"/>
</dbReference>
<dbReference type="InterPro" id="IPR003653">
    <property type="entry name" value="Peptidase_C48_C"/>
</dbReference>
<sequence>MTRGTSELTNMEKFLPYVVFVADPSQVQLKLDMKWKREYVKCVEQPDSCSCGLFLLAFVECVLRGIPPQFDADPLQMRYRIARDLIDIGESPSSKNKSKV</sequence>
<evidence type="ECO:0000313" key="6">
    <source>
        <dbReference type="Proteomes" id="UP000230069"/>
    </source>
</evidence>
<organism evidence="5 6">
    <name type="scientific">Aquilegia coerulea</name>
    <name type="common">Rocky mountain columbine</name>
    <dbReference type="NCBI Taxonomy" id="218851"/>
    <lineage>
        <taxon>Eukaryota</taxon>
        <taxon>Viridiplantae</taxon>
        <taxon>Streptophyta</taxon>
        <taxon>Embryophyta</taxon>
        <taxon>Tracheophyta</taxon>
        <taxon>Spermatophyta</taxon>
        <taxon>Magnoliopsida</taxon>
        <taxon>Ranunculales</taxon>
        <taxon>Ranunculaceae</taxon>
        <taxon>Thalictroideae</taxon>
        <taxon>Aquilegia</taxon>
    </lineage>
</organism>
<evidence type="ECO:0000256" key="2">
    <source>
        <dbReference type="ARBA" id="ARBA00022670"/>
    </source>
</evidence>
<feature type="domain" description="Ubiquitin-like protease family profile" evidence="4">
    <location>
        <begin position="23"/>
        <end position="86"/>
    </location>
</feature>
<dbReference type="Proteomes" id="UP000230069">
    <property type="component" value="Unassembled WGS sequence"/>
</dbReference>
<dbReference type="STRING" id="218851.A0A2G5C6W2"/>